<evidence type="ECO:0000313" key="2">
    <source>
        <dbReference type="Proteomes" id="UP000580839"/>
    </source>
</evidence>
<comment type="caution">
    <text evidence="1">The sequence shown here is derived from an EMBL/GenBank/DDBJ whole genome shotgun (WGS) entry which is preliminary data.</text>
</comment>
<gene>
    <name evidence="1" type="ORF">HOP12_06145</name>
</gene>
<dbReference type="SUPFAM" id="SSF160379">
    <property type="entry name" value="SP0830-like"/>
    <property type="match status" value="1"/>
</dbReference>
<accession>A0A849SDE5</accession>
<evidence type="ECO:0000313" key="1">
    <source>
        <dbReference type="EMBL" id="NOT33738.1"/>
    </source>
</evidence>
<dbReference type="Pfam" id="PF08002">
    <property type="entry name" value="DUF1697"/>
    <property type="match status" value="1"/>
</dbReference>
<dbReference type="Gene3D" id="3.30.70.1280">
    <property type="entry name" value="SP0830-like domains"/>
    <property type="match status" value="1"/>
</dbReference>
<dbReference type="AlphaFoldDB" id="A0A849SDE5"/>
<organism evidence="1 2">
    <name type="scientific">Eiseniibacteriota bacterium</name>
    <dbReference type="NCBI Taxonomy" id="2212470"/>
    <lineage>
        <taxon>Bacteria</taxon>
        <taxon>Candidatus Eiseniibacteriota</taxon>
    </lineage>
</organism>
<dbReference type="InterPro" id="IPR012545">
    <property type="entry name" value="DUF1697"/>
</dbReference>
<dbReference type="PIRSF" id="PIRSF008502">
    <property type="entry name" value="UCP008502"/>
    <property type="match status" value="1"/>
</dbReference>
<dbReference type="EMBL" id="JABFRW010000070">
    <property type="protein sequence ID" value="NOT33738.1"/>
    <property type="molecule type" value="Genomic_DNA"/>
</dbReference>
<dbReference type="PANTHER" id="PTHR36439:SF1">
    <property type="entry name" value="DUF1697 DOMAIN-CONTAINING PROTEIN"/>
    <property type="match status" value="1"/>
</dbReference>
<name>A0A849SDE5_UNCEI</name>
<reference evidence="1 2" key="1">
    <citation type="submission" date="2020-04" db="EMBL/GenBank/DDBJ databases">
        <title>Metagenomic profiling of ammonia- and methane-oxidizing microorganisms in a Dutch drinking water treatment plant.</title>
        <authorList>
            <person name="Poghosyan L."/>
            <person name="Leucker S."/>
        </authorList>
    </citation>
    <scope>NUCLEOTIDE SEQUENCE [LARGE SCALE GENOMIC DNA]</scope>
    <source>
        <strain evidence="1">S-RSF-IL-03</strain>
    </source>
</reference>
<sequence length="180" mass="19851">MAARHIALLRGVNVGKAKRIAMADLRKLVEDLGYLEVKTLLNSGNVVFTAPPRVSGNHAAHIEQTIEAKLGISTRVTVLSAGELDEIMKRNPLEHLATNHSRYLIAILADASLNERMKLLARQRWTPDALATGNRVAYMWCASGILQSKLVIAFNKAFKDDSTTRNWATLLKLRALASQP</sequence>
<proteinExistence type="predicted"/>
<protein>
    <submittedName>
        <fullName evidence="1">DUF1697 domain-containing protein</fullName>
    </submittedName>
</protein>
<dbReference type="PANTHER" id="PTHR36439">
    <property type="entry name" value="BLL4334 PROTEIN"/>
    <property type="match status" value="1"/>
</dbReference>
<dbReference type="Proteomes" id="UP000580839">
    <property type="component" value="Unassembled WGS sequence"/>
</dbReference>